<dbReference type="InterPro" id="IPR001466">
    <property type="entry name" value="Beta-lactam-related"/>
</dbReference>
<dbReference type="InterPro" id="IPR012338">
    <property type="entry name" value="Beta-lactam/transpept-like"/>
</dbReference>
<evidence type="ECO:0000259" key="10">
    <source>
        <dbReference type="Pfam" id="PF01915"/>
    </source>
</evidence>
<evidence type="ECO:0000256" key="5">
    <source>
        <dbReference type="ARBA" id="ARBA00023295"/>
    </source>
</evidence>
<dbReference type="InterPro" id="IPR036881">
    <property type="entry name" value="Glyco_hydro_3_C_sf"/>
</dbReference>
<dbReference type="EC" id="3.2.1.52" evidence="3"/>
<dbReference type="InterPro" id="IPR002772">
    <property type="entry name" value="Glyco_hydro_3_C"/>
</dbReference>
<reference evidence="11 12" key="1">
    <citation type="submission" date="2019-08" db="EMBL/GenBank/DDBJ databases">
        <title>Genome sequence of Gelidibacter salicanalis IC162T.</title>
        <authorList>
            <person name="Bowman J.P."/>
        </authorList>
    </citation>
    <scope>NUCLEOTIDE SEQUENCE [LARGE SCALE GENOMIC DNA]</scope>
    <source>
        <strain evidence="11 12">IC162</strain>
    </source>
</reference>
<dbReference type="PRINTS" id="PR00133">
    <property type="entry name" value="GLHYDRLASE3"/>
</dbReference>
<protein>
    <recommendedName>
        <fullName evidence="3">beta-N-acetylhexosaminidase</fullName>
        <ecNumber evidence="3">3.2.1.52</ecNumber>
    </recommendedName>
</protein>
<dbReference type="SUPFAM" id="SSF56601">
    <property type="entry name" value="beta-lactamase/transpeptidase-like"/>
    <property type="match status" value="1"/>
</dbReference>
<dbReference type="Pfam" id="PF00933">
    <property type="entry name" value="Glyco_hydro_3"/>
    <property type="match status" value="1"/>
</dbReference>
<feature type="chain" id="PRO_5022803218" description="beta-N-acetylhexosaminidase" evidence="7">
    <location>
        <begin position="24"/>
        <end position="989"/>
    </location>
</feature>
<name>A0A5C7AJ05_9FLAO</name>
<dbReference type="SUPFAM" id="SSF52279">
    <property type="entry name" value="Beta-D-glucan exohydrolase, C-terminal domain"/>
    <property type="match status" value="1"/>
</dbReference>
<organism evidence="11 12">
    <name type="scientific">Gelidibacter salicanalis</name>
    <dbReference type="NCBI Taxonomy" id="291193"/>
    <lineage>
        <taxon>Bacteria</taxon>
        <taxon>Pseudomonadati</taxon>
        <taxon>Bacteroidota</taxon>
        <taxon>Flavobacteriia</taxon>
        <taxon>Flavobacteriales</taxon>
        <taxon>Flavobacteriaceae</taxon>
        <taxon>Gelidibacter</taxon>
    </lineage>
</organism>
<dbReference type="RefSeq" id="WP_146892287.1">
    <property type="nucleotide sequence ID" value="NZ_VORX01000003.1"/>
</dbReference>
<keyword evidence="7" id="KW-0732">Signal</keyword>
<dbReference type="GO" id="GO:0009254">
    <property type="term" value="P:peptidoglycan turnover"/>
    <property type="evidence" value="ECO:0007669"/>
    <property type="project" value="TreeGrafter"/>
</dbReference>
<feature type="domain" description="Glycoside hydrolase family 3 N-terminal" evidence="9">
    <location>
        <begin position="51"/>
        <end position="365"/>
    </location>
</feature>
<gene>
    <name evidence="11" type="ORF">ES711_07685</name>
</gene>
<evidence type="ECO:0000259" key="8">
    <source>
        <dbReference type="Pfam" id="PF00144"/>
    </source>
</evidence>
<dbReference type="InterPro" id="IPR036962">
    <property type="entry name" value="Glyco_hydro_3_N_sf"/>
</dbReference>
<dbReference type="PROSITE" id="PS00775">
    <property type="entry name" value="GLYCOSYL_HYDROL_F3"/>
    <property type="match status" value="1"/>
</dbReference>
<evidence type="ECO:0000313" key="12">
    <source>
        <dbReference type="Proteomes" id="UP000321734"/>
    </source>
</evidence>
<dbReference type="Gene3D" id="3.40.50.1700">
    <property type="entry name" value="Glycoside hydrolase family 3 C-terminal domain"/>
    <property type="match status" value="1"/>
</dbReference>
<dbReference type="OrthoDB" id="9805821at2"/>
<evidence type="ECO:0000256" key="4">
    <source>
        <dbReference type="ARBA" id="ARBA00022801"/>
    </source>
</evidence>
<keyword evidence="4 6" id="KW-0378">Hydrolase</keyword>
<dbReference type="PANTHER" id="PTHR30480:SF13">
    <property type="entry name" value="BETA-HEXOSAMINIDASE"/>
    <property type="match status" value="1"/>
</dbReference>
<evidence type="ECO:0000256" key="6">
    <source>
        <dbReference type="RuleBase" id="RU361161"/>
    </source>
</evidence>
<evidence type="ECO:0000256" key="3">
    <source>
        <dbReference type="ARBA" id="ARBA00012663"/>
    </source>
</evidence>
<comment type="similarity">
    <text evidence="2 6">Belongs to the glycosyl hydrolase 3 family.</text>
</comment>
<feature type="signal peptide" evidence="7">
    <location>
        <begin position="1"/>
        <end position="23"/>
    </location>
</feature>
<sequence length="989" mass="110483">MIRKTISFILTFIFLIVSTTLKAQQESAKKPQFLQYENNTWVDSIMKTLSVEEKIAQLIMVRAYSNKGDDHKQALLKLIEEQKIGGLIFFQGDPKSQVQLMNDYQNASKVPLLGAMDAEWGLGMRLDHTISYPFQMALGAIQDDALLYDMGVEVARQLKRTGIHINFAPVVDVNNNANNPVINYRSFGENKNNVANKASAYMRGMQDQLVLTTAKHFPGHGDTDVDSHYALPQINHSLQRLDTLELFPFQKLIAAGLGGVMVAHLNIPALDSTGVPSTLSKPIVTDLLKDQMGFEGLIITDAMTMKAVTQGHSPGVVDRDAILAGNDVVELVESVPSTILELKKALKNGLISQEEIDRRVRKVLAVKQWVGLDAYTAVNPEHIVADVNSAEAQLLHQKLVAASLTVLKNDNHLLPFQQLDEVKFASISISASSETPFQKSLKLYTKVDAYQVPMEATSEDILKLKDQLKAYDQLIIGIHDDSQRPSNSLKFSTAVQVFISELSQNNQSIVAFFKNPYVLDKLENVEKAAGLIVAYQDSKQSQELTAQLLFGGIGASGKLPVSIGEKFKYGDGLDLEGGIRFSYTLPEAVGMDSDILRRGIDSLMQQAMDLKAIPGGQILVAKNQKVVFHKAYGLHTYSDTIKVKTEDLYDLASVTKISSAMAAVMKLYDEQKFDLDGTLADHLPSFKNSNKAAISFRDILTHQARFQPWIPFYKNMYRNNGSYKWWTIKKDSSVQYPVKIAKNMFLHRNYEDKIVKAIRTSPLLDKKAYVYSDFFFILAPRVVESMVPDDFSSYLQRSFYQPLGATSITYNPMTKYALKDIVPTENDFYFRHIPIHGTVHDEGAIMLGGVSGHAGLFANANDLAKLMQMYLNMGTYGGKRYIEEATFQNFSKTQFPESDNKRALGFDKRRPNKAGIVNNTAADASESSFGHTGFTGTMVWMDPEADLLYIFLSNRVSPTRDNVRLYNLNTRTEIQQVLYEAIKGGEKKE</sequence>
<dbReference type="Pfam" id="PF01915">
    <property type="entry name" value="Glyco_hydro_3_C"/>
    <property type="match status" value="1"/>
</dbReference>
<dbReference type="InterPro" id="IPR019800">
    <property type="entry name" value="Glyco_hydro_3_AS"/>
</dbReference>
<dbReference type="InterPro" id="IPR001764">
    <property type="entry name" value="Glyco_hydro_3_N"/>
</dbReference>
<dbReference type="Proteomes" id="UP000321734">
    <property type="component" value="Unassembled WGS sequence"/>
</dbReference>
<dbReference type="SUPFAM" id="SSF51445">
    <property type="entry name" value="(Trans)glycosidases"/>
    <property type="match status" value="1"/>
</dbReference>
<dbReference type="EMBL" id="VORX01000003">
    <property type="protein sequence ID" value="TXE08381.1"/>
    <property type="molecule type" value="Genomic_DNA"/>
</dbReference>
<dbReference type="Gene3D" id="3.40.710.10">
    <property type="entry name" value="DD-peptidase/beta-lactamase superfamily"/>
    <property type="match status" value="1"/>
</dbReference>
<keyword evidence="5 6" id="KW-0326">Glycosidase</keyword>
<dbReference type="Pfam" id="PF00144">
    <property type="entry name" value="Beta-lactamase"/>
    <property type="match status" value="1"/>
</dbReference>
<dbReference type="GO" id="GO:0004563">
    <property type="term" value="F:beta-N-acetylhexosaminidase activity"/>
    <property type="evidence" value="ECO:0007669"/>
    <property type="project" value="UniProtKB-EC"/>
</dbReference>
<evidence type="ECO:0000256" key="1">
    <source>
        <dbReference type="ARBA" id="ARBA00001231"/>
    </source>
</evidence>
<dbReference type="Gene3D" id="3.20.20.300">
    <property type="entry name" value="Glycoside hydrolase, family 3, N-terminal domain"/>
    <property type="match status" value="1"/>
</dbReference>
<accession>A0A5C7AJ05</accession>
<evidence type="ECO:0000259" key="9">
    <source>
        <dbReference type="Pfam" id="PF00933"/>
    </source>
</evidence>
<keyword evidence="12" id="KW-1185">Reference proteome</keyword>
<proteinExistence type="inferred from homology"/>
<evidence type="ECO:0000313" key="11">
    <source>
        <dbReference type="EMBL" id="TXE08381.1"/>
    </source>
</evidence>
<feature type="domain" description="Glycoside hydrolase family 3 C-terminal" evidence="10">
    <location>
        <begin position="405"/>
        <end position="566"/>
    </location>
</feature>
<dbReference type="GO" id="GO:0005975">
    <property type="term" value="P:carbohydrate metabolic process"/>
    <property type="evidence" value="ECO:0007669"/>
    <property type="project" value="InterPro"/>
</dbReference>
<comment type="caution">
    <text evidence="11">The sequence shown here is derived from an EMBL/GenBank/DDBJ whole genome shotgun (WGS) entry which is preliminary data.</text>
</comment>
<comment type="catalytic activity">
    <reaction evidence="1">
        <text>Hydrolysis of terminal non-reducing N-acetyl-D-hexosamine residues in N-acetyl-beta-D-hexosaminides.</text>
        <dbReference type="EC" id="3.2.1.52"/>
    </reaction>
</comment>
<feature type="domain" description="Beta-lactamase-related" evidence="8">
    <location>
        <begin position="600"/>
        <end position="963"/>
    </location>
</feature>
<dbReference type="PANTHER" id="PTHR30480">
    <property type="entry name" value="BETA-HEXOSAMINIDASE-RELATED"/>
    <property type="match status" value="1"/>
</dbReference>
<evidence type="ECO:0000256" key="7">
    <source>
        <dbReference type="SAM" id="SignalP"/>
    </source>
</evidence>
<dbReference type="InterPro" id="IPR017853">
    <property type="entry name" value="GH"/>
</dbReference>
<evidence type="ECO:0000256" key="2">
    <source>
        <dbReference type="ARBA" id="ARBA00005336"/>
    </source>
</evidence>
<dbReference type="InterPro" id="IPR050226">
    <property type="entry name" value="NagZ_Beta-hexosaminidase"/>
</dbReference>
<dbReference type="AlphaFoldDB" id="A0A5C7AJ05"/>